<protein>
    <submittedName>
        <fullName evidence="6">Glycerol dehydrogenase</fullName>
    </submittedName>
</protein>
<keyword evidence="3" id="KW-0862">Zinc</keyword>
<evidence type="ECO:0000256" key="1">
    <source>
        <dbReference type="ARBA" id="ARBA00022723"/>
    </source>
</evidence>
<dbReference type="PANTHER" id="PTHR43616">
    <property type="entry name" value="GLYCEROL DEHYDROGENASE"/>
    <property type="match status" value="1"/>
</dbReference>
<dbReference type="Gene3D" id="1.20.1090.10">
    <property type="entry name" value="Dehydroquinate synthase-like - alpha domain"/>
    <property type="match status" value="1"/>
</dbReference>
<keyword evidence="4" id="KW-0520">NAD</keyword>
<feature type="binding site" evidence="4">
    <location>
        <position position="126"/>
    </location>
    <ligand>
        <name>NAD(+)</name>
        <dbReference type="ChEBI" id="CHEBI:57540"/>
    </ligand>
</feature>
<feature type="binding site" evidence="4">
    <location>
        <position position="124"/>
    </location>
    <ligand>
        <name>NAD(+)</name>
        <dbReference type="ChEBI" id="CHEBI:57540"/>
    </ligand>
</feature>
<name>A0A1W1Y065_9CLOT</name>
<comment type="cofactor">
    <cofactor evidence="3">
        <name>Zn(2+)</name>
        <dbReference type="ChEBI" id="CHEBI:29105"/>
    </cofactor>
    <text evidence="3">Binds 1 zinc ion per subunit.</text>
</comment>
<reference evidence="6 7" key="1">
    <citation type="submission" date="2017-04" db="EMBL/GenBank/DDBJ databases">
        <authorList>
            <person name="Afonso C.L."/>
            <person name="Miller P.J."/>
            <person name="Scott M.A."/>
            <person name="Spackman E."/>
            <person name="Goraichik I."/>
            <person name="Dimitrov K.M."/>
            <person name="Suarez D.L."/>
            <person name="Swayne D.E."/>
        </authorList>
    </citation>
    <scope>NUCLEOTIDE SEQUENCE [LARGE SCALE GENOMIC DNA]</scope>
    <source>
        <strain evidence="6 7">DSM 12555</strain>
    </source>
</reference>
<dbReference type="Gene3D" id="3.40.50.1970">
    <property type="match status" value="1"/>
</dbReference>
<evidence type="ECO:0000259" key="5">
    <source>
        <dbReference type="Pfam" id="PF00465"/>
    </source>
</evidence>
<dbReference type="AlphaFoldDB" id="A0A1W1Y065"/>
<evidence type="ECO:0000256" key="3">
    <source>
        <dbReference type="PIRSR" id="PIRSR000112-1"/>
    </source>
</evidence>
<feature type="binding site" evidence="3">
    <location>
        <position position="251"/>
    </location>
    <ligand>
        <name>glycerol</name>
        <dbReference type="ChEBI" id="CHEBI:17754"/>
    </ligand>
</feature>
<feature type="binding site" evidence="4">
    <location>
        <position position="130"/>
    </location>
    <ligand>
        <name>NAD(+)</name>
        <dbReference type="ChEBI" id="CHEBI:57540"/>
    </ligand>
</feature>
<feature type="domain" description="Alcohol dehydrogenase iron-type/glycerol dehydrogenase GldA" evidence="5">
    <location>
        <begin position="7"/>
        <end position="153"/>
    </location>
</feature>
<dbReference type="STRING" id="1121291.SAMN02745134_03938"/>
<evidence type="ECO:0000313" key="6">
    <source>
        <dbReference type="EMBL" id="SMC29553.1"/>
    </source>
</evidence>
<accession>A0A1W1Y065</accession>
<dbReference type="PIRSF" id="PIRSF000112">
    <property type="entry name" value="Glycerol_dehydrogenase"/>
    <property type="match status" value="1"/>
</dbReference>
<dbReference type="InterPro" id="IPR001670">
    <property type="entry name" value="ADH_Fe/GldA"/>
</dbReference>
<dbReference type="InterPro" id="IPR016205">
    <property type="entry name" value="Glycerol_DH"/>
</dbReference>
<feature type="binding site" evidence="3">
    <location>
        <position position="268"/>
    </location>
    <ligand>
        <name>glycerol</name>
        <dbReference type="ChEBI" id="CHEBI:17754"/>
    </ligand>
</feature>
<evidence type="ECO:0000256" key="4">
    <source>
        <dbReference type="PIRSR" id="PIRSR000112-3"/>
    </source>
</evidence>
<keyword evidence="2" id="KW-0560">Oxidoreductase</keyword>
<dbReference type="Proteomes" id="UP000192468">
    <property type="component" value="Unassembled WGS sequence"/>
</dbReference>
<gene>
    <name evidence="6" type="ORF">SAMN02745134_03938</name>
</gene>
<dbReference type="RefSeq" id="WP_084117886.1">
    <property type="nucleotide sequence ID" value="NZ_FWXH01000050.1"/>
</dbReference>
<keyword evidence="7" id="KW-1185">Reference proteome</keyword>
<feature type="binding site" evidence="3">
    <location>
        <position position="170"/>
    </location>
    <ligand>
        <name>glycerol</name>
        <dbReference type="ChEBI" id="CHEBI:17754"/>
    </ligand>
</feature>
<evidence type="ECO:0000313" key="7">
    <source>
        <dbReference type="Proteomes" id="UP000192468"/>
    </source>
</evidence>
<dbReference type="CDD" id="cd08550">
    <property type="entry name" value="GlyDH-like"/>
    <property type="match status" value="1"/>
</dbReference>
<proteinExistence type="predicted"/>
<dbReference type="GO" id="GO:0046872">
    <property type="term" value="F:metal ion binding"/>
    <property type="evidence" value="ECO:0007669"/>
    <property type="project" value="UniProtKB-KW"/>
</dbReference>
<keyword evidence="1 3" id="KW-0479">Metal-binding</keyword>
<organism evidence="6 7">
    <name type="scientific">Clostridium acidisoli DSM 12555</name>
    <dbReference type="NCBI Taxonomy" id="1121291"/>
    <lineage>
        <taxon>Bacteria</taxon>
        <taxon>Bacillati</taxon>
        <taxon>Bacillota</taxon>
        <taxon>Clostridia</taxon>
        <taxon>Eubacteriales</taxon>
        <taxon>Clostridiaceae</taxon>
        <taxon>Clostridium</taxon>
    </lineage>
</organism>
<dbReference type="SUPFAM" id="SSF56796">
    <property type="entry name" value="Dehydroquinate synthase-like"/>
    <property type="match status" value="1"/>
</dbReference>
<feature type="binding site" evidence="4">
    <location>
        <begin position="93"/>
        <end position="97"/>
    </location>
    <ligand>
        <name>NAD(+)</name>
        <dbReference type="ChEBI" id="CHEBI:57540"/>
    </ligand>
</feature>
<sequence length="362" mass="39902">MISIKAPEKYVSEINILEHSGKYIEKIGKYALIIGGKTALKSAGEKLTKSLSDKNVKYKLEEFIGYCTYENIDKYVIEAKKIGVDVVIGIGGGRALDLVKAVGERSNLPVVTVPTIAATCAAWSALSVIYDDEGRHTDYFLLENSPKLILADTRIIYEAPKRYLNAGIGDTLVKWYEAAPHKTALKDISIRIGLQTSELALDILKNYINRIEKSEYIALDEKFQEVVDAIIVLAGLVGSVKGGNHAAAIGHTLHDSLTHVLDTKGTLHGEKVIFGLIVQFILEGKSDKEVEKLVYILNLLNLPVSLEQLGIKENINNKISNITNEINFTIDEVNDLTFSVDKNLIEKAIVKADEIGRKRLAV</sequence>
<dbReference type="GO" id="GO:0016614">
    <property type="term" value="F:oxidoreductase activity, acting on CH-OH group of donors"/>
    <property type="evidence" value="ECO:0007669"/>
    <property type="project" value="InterPro"/>
</dbReference>
<dbReference type="PANTHER" id="PTHR43616:SF3">
    <property type="entry name" value="HYDROXYCARBOXYLATE DEHYDROGENASE A"/>
    <property type="match status" value="1"/>
</dbReference>
<dbReference type="EMBL" id="FWXH01000050">
    <property type="protein sequence ID" value="SMC29553.1"/>
    <property type="molecule type" value="Genomic_DNA"/>
</dbReference>
<dbReference type="OrthoDB" id="5198708at2"/>
<evidence type="ECO:0000256" key="2">
    <source>
        <dbReference type="ARBA" id="ARBA00023002"/>
    </source>
</evidence>
<dbReference type="Pfam" id="PF00465">
    <property type="entry name" value="Fe-ADH"/>
    <property type="match status" value="1"/>
</dbReference>